<dbReference type="PANTHER" id="PTHR15462:SF8">
    <property type="entry name" value="SERINE PROTEASE"/>
    <property type="match status" value="1"/>
</dbReference>
<dbReference type="InterPro" id="IPR001254">
    <property type="entry name" value="Trypsin_dom"/>
</dbReference>
<sequence length="1332" mass="142852">MYHWILSLTLCGFHLASSLAKDPPLPRAAPVHFPDEKIASAEPYNWFEPESEDELNSAATLTMLVGNETASGHQQHLFEYILDQIDSQNVRTNMRHKDPDAPQNQGIRAGETVMEMVTIDLRTGVETTTPMSQAASQKATQGEQTRRPFEPRNGPAADSLSLSTERAPQVNGQPTMDGGLGNVTDEDFGQPLVFTDLAETLSKEHRKRASLGTVVQSGYSSFPYSATVKLYMVKNNGAVYVCSGSMVSDFHVITAGHCVHDGQSGTQTWASQILVVPAHHDHYTPVGFPSRKRSVHYLHRFWVDMPYGWAWAAFMSTFNGWIINEEWDWDVGVIRLDRPIGTRTGYYGLTQSTYSSVNQLGYPAGSRYPPAGVNNVHHYGSVTLTEDEIIEADTFCEGGNSGGPGYALVDGSRYIFSVVSYAYVAGDTPCGLSRTSSAKWDVIMGWIDESVGVPDNNAFIVRDLEHGTFGLSSSEVALGQSLVVGYALQNVGWADSGTLTLKVIAVSDTSWTPDTSNAWLLYETTQSSLSSWSYRTNEHTFSMPTIPSGSYFIFLRYSYTATQYGRDSWTMRDIFLGEVSVECATDCLPGWETDSICDAPCRNSACGYDDGACDAVECVSDSQCSSGNCGGFCCDSPSCFECSSSGACLDCNAGCPSYWIGDDFCDTSCRVAACSWDADDCDGYTCSSDSQCSSGHCASGYCCDDSVSSACTACNTGGSCADCSVGCASSWIDDNLCDEACRTSACSYDGDDCTNVTCTSDSQCPSGHCAGGYCCAPGLHSCSACNGAGDCLDCNEGCPDSWIGDAICDAACNVSACGFDYPDCEPEGHACQTAASLSVGSLTQGSTISSYSATFDTCGTSYDGSNVFWYSFISPSDTVGTMRVSLCGSAFDTKVSVFAGTCGSPSCLGGNDDFDLCGLSSDVCVRVSPNTTYFVAVHGYGGTAGDFQIMVDDGCGCDVPGEDEVVCHTLAHDFHKLSAPVENCAPFHLVYGQSPGWYSTFAQTTEDLRSSPAVTRFDMDRPRPAVLYNNHSVDAVFSSGAIGSLSPGETLLVPGNAGVDEGMPRVGVEWRSSLSARATCMAYRVTPHNSDGDGNVGWEVEVGQGDNARPVTSGVGSSSDERMVQWVEPGDGPRLLVYPYGASPHASVNDETAVSMQVCTRVFSDDSSPCHACDPVCDYFDTDTGTGSNCARQWNDQWYLTKRYLTDMTGGNVVMGGKGFTSVGRSVNLVGCCATGMVPRATVTFTHHASGFETGDYVLLKGSIDPGASYGYIARWDVLPTTPTTVTLDVPSYFHSNSTIFRWSNGAAWMYQEYTIDDVIVNVRCLWPEMEE</sequence>
<evidence type="ECO:0000256" key="4">
    <source>
        <dbReference type="SAM" id="SignalP"/>
    </source>
</evidence>
<dbReference type="PROSITE" id="PS00134">
    <property type="entry name" value="TRYPSIN_HIS"/>
    <property type="match status" value="1"/>
</dbReference>
<dbReference type="Pfam" id="PF00089">
    <property type="entry name" value="Trypsin"/>
    <property type="match status" value="1"/>
</dbReference>
<dbReference type="SMART" id="SM00020">
    <property type="entry name" value="Tryp_SPc"/>
    <property type="match status" value="1"/>
</dbReference>
<feature type="chain" id="PRO_5031168458" description="Peptidase S1 domain-containing protein" evidence="4">
    <location>
        <begin position="21"/>
        <end position="1332"/>
    </location>
</feature>
<evidence type="ECO:0000313" key="6">
    <source>
        <dbReference type="EMBL" id="CAD9302633.1"/>
    </source>
</evidence>
<dbReference type="InterPro" id="IPR018114">
    <property type="entry name" value="TRYPSIN_HIS"/>
</dbReference>
<feature type="region of interest" description="Disordered" evidence="3">
    <location>
        <begin position="127"/>
        <end position="175"/>
    </location>
</feature>
<dbReference type="PANTHER" id="PTHR15462">
    <property type="entry name" value="SERINE PROTEASE"/>
    <property type="match status" value="1"/>
</dbReference>
<dbReference type="GO" id="GO:0004252">
    <property type="term" value="F:serine-type endopeptidase activity"/>
    <property type="evidence" value="ECO:0007669"/>
    <property type="project" value="InterPro"/>
</dbReference>
<dbReference type="Gene3D" id="2.60.120.260">
    <property type="entry name" value="Galactose-binding domain-like"/>
    <property type="match status" value="1"/>
</dbReference>
<dbReference type="Gene3D" id="3.30.300.320">
    <property type="match status" value="2"/>
</dbReference>
<feature type="signal peptide" evidence="4">
    <location>
        <begin position="1"/>
        <end position="20"/>
    </location>
</feature>
<feature type="compositionally biased region" description="Polar residues" evidence="3">
    <location>
        <begin position="127"/>
        <end position="143"/>
    </location>
</feature>
<feature type="domain" description="Peptidase S1" evidence="5">
    <location>
        <begin position="210"/>
        <end position="452"/>
    </location>
</feature>
<dbReference type="InterPro" id="IPR050966">
    <property type="entry name" value="Glutamyl_endopeptidase"/>
</dbReference>
<name>A0A7S1VK64_9EUKA</name>
<feature type="compositionally biased region" description="Polar residues" evidence="3">
    <location>
        <begin position="160"/>
        <end position="174"/>
    </location>
</feature>
<comment type="similarity">
    <text evidence="1">Belongs to the peptidase S1 family.</text>
</comment>
<dbReference type="GO" id="GO:0006508">
    <property type="term" value="P:proteolysis"/>
    <property type="evidence" value="ECO:0007669"/>
    <property type="project" value="InterPro"/>
</dbReference>
<evidence type="ECO:0000256" key="2">
    <source>
        <dbReference type="ARBA" id="ARBA00022729"/>
    </source>
</evidence>
<gene>
    <name evidence="6" type="ORF">SSP0437_LOCUS9030</name>
</gene>
<evidence type="ECO:0000259" key="5">
    <source>
        <dbReference type="PROSITE" id="PS50240"/>
    </source>
</evidence>
<dbReference type="EMBL" id="HBGL01011585">
    <property type="protein sequence ID" value="CAD9302633.1"/>
    <property type="molecule type" value="Transcribed_RNA"/>
</dbReference>
<evidence type="ECO:0000256" key="1">
    <source>
        <dbReference type="ARBA" id="ARBA00007664"/>
    </source>
</evidence>
<dbReference type="InterPro" id="IPR043504">
    <property type="entry name" value="Peptidase_S1_PA_chymotrypsin"/>
</dbReference>
<organism evidence="6">
    <name type="scientific">Sexangularia sp. CB-2014</name>
    <dbReference type="NCBI Taxonomy" id="1486929"/>
    <lineage>
        <taxon>Eukaryota</taxon>
        <taxon>Amoebozoa</taxon>
        <taxon>Tubulinea</taxon>
        <taxon>Elardia</taxon>
        <taxon>Arcellinida</taxon>
        <taxon>Arcellinida incertae sedis</taxon>
        <taxon>Sexangularia</taxon>
    </lineage>
</organism>
<accession>A0A7S1VK64</accession>
<protein>
    <recommendedName>
        <fullName evidence="5">Peptidase S1 domain-containing protein</fullName>
    </recommendedName>
</protein>
<reference evidence="6" key="1">
    <citation type="submission" date="2021-01" db="EMBL/GenBank/DDBJ databases">
        <authorList>
            <person name="Corre E."/>
            <person name="Pelletier E."/>
            <person name="Niang G."/>
            <person name="Scheremetjew M."/>
            <person name="Finn R."/>
            <person name="Kale V."/>
            <person name="Holt S."/>
            <person name="Cochrane G."/>
            <person name="Meng A."/>
            <person name="Brown T."/>
            <person name="Cohen L."/>
        </authorList>
    </citation>
    <scope>NUCLEOTIDE SEQUENCE</scope>
    <source>
        <strain evidence="6">ATCC 50979</strain>
    </source>
</reference>
<dbReference type="InterPro" id="IPR009003">
    <property type="entry name" value="Peptidase_S1_PA"/>
</dbReference>
<keyword evidence="2 4" id="KW-0732">Signal</keyword>
<dbReference type="PROSITE" id="PS50240">
    <property type="entry name" value="TRYPSIN_DOM"/>
    <property type="match status" value="1"/>
</dbReference>
<dbReference type="SUPFAM" id="SSF50494">
    <property type="entry name" value="Trypsin-like serine proteases"/>
    <property type="match status" value="1"/>
</dbReference>
<proteinExistence type="inferred from homology"/>
<evidence type="ECO:0000256" key="3">
    <source>
        <dbReference type="SAM" id="MobiDB-lite"/>
    </source>
</evidence>
<dbReference type="Gene3D" id="2.40.10.10">
    <property type="entry name" value="Trypsin-like serine proteases"/>
    <property type="match status" value="2"/>
</dbReference>